<dbReference type="AlphaFoldDB" id="A0A396RVV9"/>
<dbReference type="SMART" id="SM00966">
    <property type="entry name" value="SpoVT_AbrB"/>
    <property type="match status" value="1"/>
</dbReference>
<dbReference type="PANTHER" id="PTHR40516:SF1">
    <property type="entry name" value="ANTITOXIN CHPS-RELATED"/>
    <property type="match status" value="1"/>
</dbReference>
<feature type="domain" description="SpoVT-AbrB" evidence="1">
    <location>
        <begin position="4"/>
        <end position="50"/>
    </location>
</feature>
<dbReference type="PANTHER" id="PTHR40516">
    <property type="entry name" value="ANTITOXIN CHPS-RELATED"/>
    <property type="match status" value="1"/>
</dbReference>
<protein>
    <submittedName>
        <fullName evidence="2">AbrB/MazE/SpoVT family DNA-binding domain-containing protein</fullName>
    </submittedName>
</protein>
<keyword evidence="3" id="KW-1185">Reference proteome</keyword>
<reference evidence="2 3" key="1">
    <citation type="submission" date="2018-08" db="EMBL/GenBank/DDBJ databases">
        <title>The multiple taxonomic identification of Sphingomonas gilva.</title>
        <authorList>
            <person name="Zhu D."/>
            <person name="Zheng S."/>
        </authorList>
    </citation>
    <scope>NUCLEOTIDE SEQUENCE [LARGE SCALE GENOMIC DNA]</scope>
    <source>
        <strain evidence="2 3">ZDH117</strain>
    </source>
</reference>
<dbReference type="GO" id="GO:0003677">
    <property type="term" value="F:DNA binding"/>
    <property type="evidence" value="ECO:0007669"/>
    <property type="project" value="UniProtKB-KW"/>
</dbReference>
<evidence type="ECO:0000259" key="1">
    <source>
        <dbReference type="SMART" id="SM00966"/>
    </source>
</evidence>
<dbReference type="Gene3D" id="2.10.260.10">
    <property type="match status" value="1"/>
</dbReference>
<evidence type="ECO:0000313" key="2">
    <source>
        <dbReference type="EMBL" id="RHW17811.1"/>
    </source>
</evidence>
<dbReference type="OrthoDB" id="9795766at2"/>
<proteinExistence type="predicted"/>
<dbReference type="SUPFAM" id="SSF89447">
    <property type="entry name" value="AbrB/MazE/MraZ-like"/>
    <property type="match status" value="1"/>
</dbReference>
<dbReference type="InterPro" id="IPR007159">
    <property type="entry name" value="SpoVT-AbrB_dom"/>
</dbReference>
<keyword evidence="2" id="KW-0238">DNA-binding</keyword>
<sequence length="77" mass="8706">MIVARWGNSLAVRIPADVVRELGLKEGDDVDLQALDSGAVAIITEQQRRKALIQRMRKLAVPFPKDYKFDRDEANAR</sequence>
<comment type="caution">
    <text evidence="2">The sequence shown here is derived from an EMBL/GenBank/DDBJ whole genome shotgun (WGS) entry which is preliminary data.</text>
</comment>
<dbReference type="Proteomes" id="UP000266693">
    <property type="component" value="Unassembled WGS sequence"/>
</dbReference>
<dbReference type="RefSeq" id="WP_118863003.1">
    <property type="nucleotide sequence ID" value="NZ_QWLV01000002.1"/>
</dbReference>
<dbReference type="EMBL" id="QWLV01000002">
    <property type="protein sequence ID" value="RHW17811.1"/>
    <property type="molecule type" value="Genomic_DNA"/>
</dbReference>
<dbReference type="GO" id="GO:0097351">
    <property type="term" value="F:toxin sequestering activity"/>
    <property type="evidence" value="ECO:0007669"/>
    <property type="project" value="InterPro"/>
</dbReference>
<organism evidence="2 3">
    <name type="scientific">Sphingomonas gilva</name>
    <dbReference type="NCBI Taxonomy" id="2305907"/>
    <lineage>
        <taxon>Bacteria</taxon>
        <taxon>Pseudomonadati</taxon>
        <taxon>Pseudomonadota</taxon>
        <taxon>Alphaproteobacteria</taxon>
        <taxon>Sphingomonadales</taxon>
        <taxon>Sphingomonadaceae</taxon>
        <taxon>Sphingomonas</taxon>
    </lineage>
</organism>
<dbReference type="Pfam" id="PF04014">
    <property type="entry name" value="MazE_antitoxin"/>
    <property type="match status" value="1"/>
</dbReference>
<dbReference type="InterPro" id="IPR037914">
    <property type="entry name" value="SpoVT-AbrB_sf"/>
</dbReference>
<evidence type="ECO:0000313" key="3">
    <source>
        <dbReference type="Proteomes" id="UP000266693"/>
    </source>
</evidence>
<gene>
    <name evidence="2" type="ORF">D1610_04600</name>
</gene>
<accession>A0A396RVV9</accession>
<dbReference type="InterPro" id="IPR039052">
    <property type="entry name" value="Antitox_PemI-like"/>
</dbReference>
<name>A0A396RVV9_9SPHN</name>